<keyword evidence="3" id="KW-0963">Cytoplasm</keyword>
<dbReference type="GO" id="GO:0051015">
    <property type="term" value="F:actin filament binding"/>
    <property type="evidence" value="ECO:0007669"/>
    <property type="project" value="InterPro"/>
</dbReference>
<keyword evidence="6" id="KW-0812">Transmembrane</keyword>
<dbReference type="GO" id="GO:0015629">
    <property type="term" value="C:actin cytoskeleton"/>
    <property type="evidence" value="ECO:0007669"/>
    <property type="project" value="TreeGrafter"/>
</dbReference>
<dbReference type="OMA" id="WMKLFAK"/>
<sequence>MSCKTNGDGMKIHFGLINGANKYLTAESFGFKVNASGTSMKKKQIWTMEQEAEDGGAVFFKSHLGRYLAADRNGNISCDAEERDDGDCRFVVQAQADGKWAIQSQTHGRYLGGSEDRLSCFAQSMGPGELWSVHLAMHPQVNLFHVGRKRYAQLLEHELAVNADVPWGVTSLVTLDFHERRYLLKTSDNRLLLGDGSLVREPTSEALFTLEFVGGKVAFRDCQGRFLGAVGPRGSLKSSKAAGKAGKNEVFELQESRPQVVLRASNGRNVSTKQSKVSTPFIHSFIHYFFLLFVSMMSPQCLFACSFTFAASIRSCCLSVSALFCEIHIVLESLNTILFNKLPPNIQACLLPSSTLLFFFFLLCSRNRLAEAAVIQSYPSLQCYKLAVGEPPSRVAPCLYAQYF</sequence>
<reference evidence="8" key="2">
    <citation type="submission" date="2025-09" db="UniProtKB">
        <authorList>
            <consortium name="Ensembl"/>
        </authorList>
    </citation>
    <scope>IDENTIFICATION</scope>
</reference>
<dbReference type="Gene3D" id="2.80.10.50">
    <property type="match status" value="2"/>
</dbReference>
<dbReference type="GO" id="GO:0030426">
    <property type="term" value="C:growth cone"/>
    <property type="evidence" value="ECO:0007669"/>
    <property type="project" value="TreeGrafter"/>
</dbReference>
<accession>A0A8C4NEK9</accession>
<dbReference type="InterPro" id="IPR008999">
    <property type="entry name" value="Actin-crosslinking"/>
</dbReference>
<dbReference type="InterPro" id="IPR022768">
    <property type="entry name" value="Fascin-like_dom"/>
</dbReference>
<dbReference type="GO" id="GO:0007163">
    <property type="term" value="P:establishment or maintenance of cell polarity"/>
    <property type="evidence" value="ECO:0007669"/>
    <property type="project" value="TreeGrafter"/>
</dbReference>
<evidence type="ECO:0000256" key="4">
    <source>
        <dbReference type="ARBA" id="ARBA00023203"/>
    </source>
</evidence>
<dbReference type="FunFam" id="2.80.10.50:FF:000010">
    <property type="entry name" value="Fascin"/>
    <property type="match status" value="1"/>
</dbReference>
<feature type="transmembrane region" description="Helical" evidence="6">
    <location>
        <begin position="285"/>
        <end position="309"/>
    </location>
</feature>
<dbReference type="Pfam" id="PF06268">
    <property type="entry name" value="Fascin"/>
    <property type="match status" value="2"/>
</dbReference>
<dbReference type="SUPFAM" id="SSF50405">
    <property type="entry name" value="Actin-crosslinking proteins"/>
    <property type="match status" value="2"/>
</dbReference>
<dbReference type="FunFam" id="2.80.10.50:FF:000015">
    <property type="entry name" value="Fascin"/>
    <property type="match status" value="1"/>
</dbReference>
<comment type="subcellular location">
    <subcellularLocation>
        <location evidence="1">Cytoplasm</location>
        <location evidence="1">Cytoskeleton</location>
    </subcellularLocation>
</comment>
<dbReference type="PANTHER" id="PTHR10551:SF39">
    <property type="entry name" value="FASCIN"/>
    <property type="match status" value="1"/>
</dbReference>
<feature type="transmembrane region" description="Helical" evidence="6">
    <location>
        <begin position="345"/>
        <end position="364"/>
    </location>
</feature>
<evidence type="ECO:0000256" key="3">
    <source>
        <dbReference type="ARBA" id="ARBA00022490"/>
    </source>
</evidence>
<protein>
    <recommendedName>
        <fullName evidence="7">Fascin-like domain-containing protein</fullName>
    </recommendedName>
</protein>
<keyword evidence="9" id="KW-1185">Reference proteome</keyword>
<evidence type="ECO:0000256" key="2">
    <source>
        <dbReference type="ARBA" id="ARBA00007415"/>
    </source>
</evidence>
<dbReference type="AlphaFoldDB" id="A0A8C4NEK9"/>
<organism evidence="8 9">
    <name type="scientific">Eptatretus burgeri</name>
    <name type="common">Inshore hagfish</name>
    <dbReference type="NCBI Taxonomy" id="7764"/>
    <lineage>
        <taxon>Eukaryota</taxon>
        <taxon>Metazoa</taxon>
        <taxon>Chordata</taxon>
        <taxon>Craniata</taxon>
        <taxon>Vertebrata</taxon>
        <taxon>Cyclostomata</taxon>
        <taxon>Myxini</taxon>
        <taxon>Myxiniformes</taxon>
        <taxon>Myxinidae</taxon>
        <taxon>Eptatretinae</taxon>
        <taxon>Eptatretus</taxon>
    </lineage>
</organism>
<dbReference type="PANTHER" id="PTHR10551">
    <property type="entry name" value="FASCIN"/>
    <property type="match status" value="1"/>
</dbReference>
<dbReference type="GeneTree" id="ENSGT00950000183157"/>
<dbReference type="GO" id="GO:0051017">
    <property type="term" value="P:actin filament bundle assembly"/>
    <property type="evidence" value="ECO:0007669"/>
    <property type="project" value="TreeGrafter"/>
</dbReference>
<evidence type="ECO:0000256" key="6">
    <source>
        <dbReference type="SAM" id="Phobius"/>
    </source>
</evidence>
<dbReference type="GO" id="GO:0001726">
    <property type="term" value="C:ruffle"/>
    <property type="evidence" value="ECO:0007669"/>
    <property type="project" value="TreeGrafter"/>
</dbReference>
<evidence type="ECO:0000313" key="8">
    <source>
        <dbReference type="Ensembl" id="ENSEBUP00000001818.1"/>
    </source>
</evidence>
<dbReference type="GO" id="GO:0005737">
    <property type="term" value="C:cytoplasm"/>
    <property type="evidence" value="ECO:0007669"/>
    <property type="project" value="TreeGrafter"/>
</dbReference>
<keyword evidence="5" id="KW-0206">Cytoskeleton</keyword>
<dbReference type="GO" id="GO:0031253">
    <property type="term" value="C:cell projection membrane"/>
    <property type="evidence" value="ECO:0007669"/>
    <property type="project" value="TreeGrafter"/>
</dbReference>
<dbReference type="GO" id="GO:0016477">
    <property type="term" value="P:cell migration"/>
    <property type="evidence" value="ECO:0007669"/>
    <property type="project" value="TreeGrafter"/>
</dbReference>
<evidence type="ECO:0000256" key="1">
    <source>
        <dbReference type="ARBA" id="ARBA00004245"/>
    </source>
</evidence>
<keyword evidence="4" id="KW-0009">Actin-binding</keyword>
<feature type="domain" description="Fascin-like" evidence="7">
    <location>
        <begin position="142"/>
        <end position="253"/>
    </location>
</feature>
<dbReference type="GO" id="GO:0030027">
    <property type="term" value="C:lamellipodium"/>
    <property type="evidence" value="ECO:0007669"/>
    <property type="project" value="TreeGrafter"/>
</dbReference>
<dbReference type="GO" id="GO:0005902">
    <property type="term" value="C:microvillus"/>
    <property type="evidence" value="ECO:0007669"/>
    <property type="project" value="TreeGrafter"/>
</dbReference>
<evidence type="ECO:0000256" key="5">
    <source>
        <dbReference type="ARBA" id="ARBA00023212"/>
    </source>
</evidence>
<evidence type="ECO:0000259" key="7">
    <source>
        <dbReference type="Pfam" id="PF06268"/>
    </source>
</evidence>
<name>A0A8C4NEK9_EPTBU</name>
<dbReference type="Ensembl" id="ENSEBUT00000002154.1">
    <property type="protein sequence ID" value="ENSEBUP00000001818.1"/>
    <property type="gene ID" value="ENSEBUG00000001479.1"/>
</dbReference>
<feature type="transmembrane region" description="Helical" evidence="6">
    <location>
        <begin position="316"/>
        <end position="339"/>
    </location>
</feature>
<dbReference type="InterPro" id="IPR010431">
    <property type="entry name" value="Fascin"/>
</dbReference>
<feature type="domain" description="Fascin-like" evidence="7">
    <location>
        <begin position="20"/>
        <end position="133"/>
    </location>
</feature>
<proteinExistence type="inferred from homology"/>
<dbReference type="GO" id="GO:0030674">
    <property type="term" value="F:protein-macromolecule adaptor activity"/>
    <property type="evidence" value="ECO:0007669"/>
    <property type="project" value="InterPro"/>
</dbReference>
<dbReference type="GO" id="GO:0030175">
    <property type="term" value="C:filopodium"/>
    <property type="evidence" value="ECO:0007669"/>
    <property type="project" value="TreeGrafter"/>
</dbReference>
<reference evidence="8" key="1">
    <citation type="submission" date="2025-08" db="UniProtKB">
        <authorList>
            <consortium name="Ensembl"/>
        </authorList>
    </citation>
    <scope>IDENTIFICATION</scope>
</reference>
<keyword evidence="6" id="KW-0472">Membrane</keyword>
<dbReference type="Proteomes" id="UP000694388">
    <property type="component" value="Unplaced"/>
</dbReference>
<comment type="similarity">
    <text evidence="2">Belongs to the fascin family.</text>
</comment>
<keyword evidence="6" id="KW-1133">Transmembrane helix</keyword>
<evidence type="ECO:0000313" key="9">
    <source>
        <dbReference type="Proteomes" id="UP000694388"/>
    </source>
</evidence>